<sequence length="321" mass="37405">IIQNAELANSFWISYFTLSASLFILAFQLKKTCKKMQSSVTVGEPPKKGSNNDRVKYGENPDVKFFFPNNGGALLLAEKVKFARISEIFRKQLPTSNAENGERVVITDISFEIFNNVVKFIYGEELTIYEENYLEILYIGKKYFLYEIIHKVIKFIYTFINADNMADHFEFIDKFDISSLNDFMKGICISSPLVVIRKLTKSIPHKRILQIILESPCLPCSEYELYQAIVDTYFRNVDKEVFDISKYIRDELGKLIFLIRFPTMTNKEIINCTKYPSLLTKEQSMDFLLWIEDKIFTDSLQYFSSVPRLKCNCQVNKPIPK</sequence>
<dbReference type="PANTHER" id="PTHR45774">
    <property type="entry name" value="BTB/POZ DOMAIN-CONTAINING"/>
    <property type="match status" value="1"/>
</dbReference>
<evidence type="ECO:0000256" key="1">
    <source>
        <dbReference type="SAM" id="Phobius"/>
    </source>
</evidence>
<feature type="transmembrane region" description="Helical" evidence="1">
    <location>
        <begin position="12"/>
        <end position="29"/>
    </location>
</feature>
<accession>A0A1B0CJA1</accession>
<dbReference type="PROSITE" id="PS50097">
    <property type="entry name" value="BTB"/>
    <property type="match status" value="1"/>
</dbReference>
<dbReference type="Proteomes" id="UP000092461">
    <property type="component" value="Unassembled WGS sequence"/>
</dbReference>
<dbReference type="GO" id="GO:0005829">
    <property type="term" value="C:cytosol"/>
    <property type="evidence" value="ECO:0007669"/>
    <property type="project" value="TreeGrafter"/>
</dbReference>
<dbReference type="AlphaFoldDB" id="A0A1B0CJA1"/>
<dbReference type="EnsemblMetazoa" id="LLOJ004602-RA">
    <property type="protein sequence ID" value="LLOJ004602-PA"/>
    <property type="gene ID" value="LLOJ004602"/>
</dbReference>
<evidence type="ECO:0000259" key="2">
    <source>
        <dbReference type="PROSITE" id="PS50097"/>
    </source>
</evidence>
<reference evidence="3" key="1">
    <citation type="submission" date="2020-05" db="UniProtKB">
        <authorList>
            <consortium name="EnsemblMetazoa"/>
        </authorList>
    </citation>
    <scope>IDENTIFICATION</scope>
    <source>
        <strain evidence="3">Jacobina</strain>
    </source>
</reference>
<dbReference type="Pfam" id="PF00651">
    <property type="entry name" value="BTB"/>
    <property type="match status" value="1"/>
</dbReference>
<evidence type="ECO:0000313" key="4">
    <source>
        <dbReference type="Proteomes" id="UP000092461"/>
    </source>
</evidence>
<dbReference type="VEuPathDB" id="VectorBase:LLOJ004602"/>
<protein>
    <recommendedName>
        <fullName evidence="2">BTB domain-containing protein</fullName>
    </recommendedName>
</protein>
<keyword evidence="1" id="KW-0812">Transmembrane</keyword>
<dbReference type="VEuPathDB" id="VectorBase:LLONM1_008628"/>
<keyword evidence="4" id="KW-1185">Reference proteome</keyword>
<evidence type="ECO:0000313" key="3">
    <source>
        <dbReference type="EnsemblMetazoa" id="LLOJ004602-PA"/>
    </source>
</evidence>
<dbReference type="PANTHER" id="PTHR45774:SF4">
    <property type="entry name" value="AXUNDEAD, ISOFORM F"/>
    <property type="match status" value="1"/>
</dbReference>
<proteinExistence type="predicted"/>
<dbReference type="GO" id="GO:0022008">
    <property type="term" value="P:neurogenesis"/>
    <property type="evidence" value="ECO:0007669"/>
    <property type="project" value="TreeGrafter"/>
</dbReference>
<feature type="domain" description="BTB" evidence="2">
    <location>
        <begin position="61"/>
        <end position="130"/>
    </location>
</feature>
<dbReference type="InterPro" id="IPR000210">
    <property type="entry name" value="BTB/POZ_dom"/>
</dbReference>
<dbReference type="EMBL" id="AJWK01014365">
    <property type="status" value="NOT_ANNOTATED_CDS"/>
    <property type="molecule type" value="Genomic_DNA"/>
</dbReference>
<keyword evidence="1" id="KW-0472">Membrane</keyword>
<dbReference type="SUPFAM" id="SSF54695">
    <property type="entry name" value="POZ domain"/>
    <property type="match status" value="1"/>
</dbReference>
<dbReference type="InterPro" id="IPR011333">
    <property type="entry name" value="SKP1/BTB/POZ_sf"/>
</dbReference>
<name>A0A1B0CJA1_LUTLO</name>
<keyword evidence="1" id="KW-1133">Transmembrane helix</keyword>
<dbReference type="Gene3D" id="3.30.710.10">
    <property type="entry name" value="Potassium Channel Kv1.1, Chain A"/>
    <property type="match status" value="1"/>
</dbReference>
<organism evidence="3 4">
    <name type="scientific">Lutzomyia longipalpis</name>
    <name type="common">Sand fly</name>
    <dbReference type="NCBI Taxonomy" id="7200"/>
    <lineage>
        <taxon>Eukaryota</taxon>
        <taxon>Metazoa</taxon>
        <taxon>Ecdysozoa</taxon>
        <taxon>Arthropoda</taxon>
        <taxon>Hexapoda</taxon>
        <taxon>Insecta</taxon>
        <taxon>Pterygota</taxon>
        <taxon>Neoptera</taxon>
        <taxon>Endopterygota</taxon>
        <taxon>Diptera</taxon>
        <taxon>Nematocera</taxon>
        <taxon>Psychodoidea</taxon>
        <taxon>Psychodidae</taxon>
        <taxon>Lutzomyia</taxon>
        <taxon>Lutzomyia</taxon>
    </lineage>
</organism>